<keyword evidence="3" id="KW-1185">Reference proteome</keyword>
<keyword evidence="1" id="KW-0472">Membrane</keyword>
<organism evidence="2 3">
    <name type="scientific">Phycomyces blakesleeanus</name>
    <dbReference type="NCBI Taxonomy" id="4837"/>
    <lineage>
        <taxon>Eukaryota</taxon>
        <taxon>Fungi</taxon>
        <taxon>Fungi incertae sedis</taxon>
        <taxon>Mucoromycota</taxon>
        <taxon>Mucoromycotina</taxon>
        <taxon>Mucoromycetes</taxon>
        <taxon>Mucorales</taxon>
        <taxon>Phycomycetaceae</taxon>
        <taxon>Phycomyces</taxon>
    </lineage>
</organism>
<protein>
    <submittedName>
        <fullName evidence="2">Uncharacterized protein</fullName>
    </submittedName>
</protein>
<feature type="transmembrane region" description="Helical" evidence="1">
    <location>
        <begin position="167"/>
        <end position="188"/>
    </location>
</feature>
<name>A0ABR3ALN3_PHYBL</name>
<dbReference type="Proteomes" id="UP001448207">
    <property type="component" value="Unassembled WGS sequence"/>
</dbReference>
<keyword evidence="1" id="KW-1133">Transmembrane helix</keyword>
<accession>A0ABR3ALN3</accession>
<comment type="caution">
    <text evidence="2">The sequence shown here is derived from an EMBL/GenBank/DDBJ whole genome shotgun (WGS) entry which is preliminary data.</text>
</comment>
<evidence type="ECO:0000313" key="2">
    <source>
        <dbReference type="EMBL" id="KAL0076346.1"/>
    </source>
</evidence>
<reference evidence="2 3" key="1">
    <citation type="submission" date="2024-04" db="EMBL/GenBank/DDBJ databases">
        <title>Symmetric and asymmetric DNA N6-adenine methylation regulates different biological responses in Mucorales.</title>
        <authorList>
            <consortium name="Lawrence Berkeley National Laboratory"/>
            <person name="Lax C."/>
            <person name="Mondo S.J."/>
            <person name="Osorio-Concepcion M."/>
            <person name="Muszewska A."/>
            <person name="Corrochano-Luque M."/>
            <person name="Gutierrez G."/>
            <person name="Riley R."/>
            <person name="Lipzen A."/>
            <person name="Guo J."/>
            <person name="Hundley H."/>
            <person name="Amirebrahimi M."/>
            <person name="Ng V."/>
            <person name="Lorenzo-Gutierrez D."/>
            <person name="Binder U."/>
            <person name="Yang J."/>
            <person name="Song Y."/>
            <person name="Canovas D."/>
            <person name="Navarro E."/>
            <person name="Freitag M."/>
            <person name="Gabaldon T."/>
            <person name="Grigoriev I.V."/>
            <person name="Corrochano L.M."/>
            <person name="Nicolas F.E."/>
            <person name="Garre V."/>
        </authorList>
    </citation>
    <scope>NUCLEOTIDE SEQUENCE [LARGE SCALE GENOMIC DNA]</scope>
    <source>
        <strain evidence="2 3">L51</strain>
    </source>
</reference>
<keyword evidence="1" id="KW-0812">Transmembrane</keyword>
<evidence type="ECO:0000256" key="1">
    <source>
        <dbReference type="SAM" id="Phobius"/>
    </source>
</evidence>
<sequence>MSFGFNIELRERQEAEKEAGSILIELSNQQSRRESQVRETMAIRHLLDDTPSTTNAQEIIHTNNNTYDTYSNIYTNADTSNSNKINANSNTTNNNDWADPILLLAAAAAVVDTEPIPVKSSPINFKKENPSIKRNAMHAYITYMIYTDMTHEQVRTHTRFFFFYHHLLRIVFLFSVFAVVVINEFLFIHHY</sequence>
<gene>
    <name evidence="2" type="ORF">J3Q64DRAFT_1771226</name>
</gene>
<evidence type="ECO:0000313" key="3">
    <source>
        <dbReference type="Proteomes" id="UP001448207"/>
    </source>
</evidence>
<proteinExistence type="predicted"/>
<dbReference type="EMBL" id="JBCLYO010000031">
    <property type="protein sequence ID" value="KAL0076346.1"/>
    <property type="molecule type" value="Genomic_DNA"/>
</dbReference>